<comment type="caution">
    <text evidence="3">The sequence shown here is derived from an EMBL/GenBank/DDBJ whole genome shotgun (WGS) entry which is preliminary data.</text>
</comment>
<protein>
    <recommendedName>
        <fullName evidence="6">DUF222 domain-containing protein</fullName>
    </recommendedName>
</protein>
<evidence type="ECO:0000313" key="4">
    <source>
        <dbReference type="Proteomes" id="UP000577956"/>
    </source>
</evidence>
<evidence type="ECO:0000313" key="3">
    <source>
        <dbReference type="EMBL" id="NYD85298.1"/>
    </source>
</evidence>
<dbReference type="AlphaFoldDB" id="A0A7Y9FDC2"/>
<evidence type="ECO:0000313" key="2">
    <source>
        <dbReference type="EMBL" id="GIG33266.1"/>
    </source>
</evidence>
<reference evidence="2 5" key="2">
    <citation type="submission" date="2021-01" db="EMBL/GenBank/DDBJ databases">
        <title>Whole genome shotgun sequence of Cellulomonas oligotrophica NBRC 109435.</title>
        <authorList>
            <person name="Komaki H."/>
            <person name="Tamura T."/>
        </authorList>
    </citation>
    <scope>NUCLEOTIDE SEQUENCE [LARGE SCALE GENOMIC DNA]</scope>
    <source>
        <strain evidence="2 5">NBRC 109435</strain>
    </source>
</reference>
<gene>
    <name evidence="3" type="ORF">BKA21_000847</name>
    <name evidence="2" type="ORF">Col01nite_24250</name>
</gene>
<evidence type="ECO:0008006" key="6">
    <source>
        <dbReference type="Google" id="ProtNLM"/>
    </source>
</evidence>
<evidence type="ECO:0000256" key="1">
    <source>
        <dbReference type="SAM" id="MobiDB-lite"/>
    </source>
</evidence>
<feature type="region of interest" description="Disordered" evidence="1">
    <location>
        <begin position="49"/>
        <end position="79"/>
    </location>
</feature>
<accession>A0A7Y9FDC2</accession>
<dbReference type="Proteomes" id="UP000577956">
    <property type="component" value="Unassembled WGS sequence"/>
</dbReference>
<proteinExistence type="predicted"/>
<reference evidence="3 4" key="1">
    <citation type="submission" date="2020-07" db="EMBL/GenBank/DDBJ databases">
        <title>Sequencing the genomes of 1000 actinobacteria strains.</title>
        <authorList>
            <person name="Klenk H.-P."/>
        </authorList>
    </citation>
    <scope>NUCLEOTIDE SEQUENCE [LARGE SCALE GENOMIC DNA]</scope>
    <source>
        <strain evidence="3 4">DSM 24482</strain>
    </source>
</reference>
<dbReference type="EMBL" id="JACCBK010000001">
    <property type="protein sequence ID" value="NYD85298.1"/>
    <property type="molecule type" value="Genomic_DNA"/>
</dbReference>
<dbReference type="EMBL" id="BONN01000006">
    <property type="protein sequence ID" value="GIG33266.1"/>
    <property type="molecule type" value="Genomic_DNA"/>
</dbReference>
<keyword evidence="5" id="KW-1185">Reference proteome</keyword>
<evidence type="ECO:0000313" key="5">
    <source>
        <dbReference type="Proteomes" id="UP000618382"/>
    </source>
</evidence>
<name>A0A7Y9FDC2_9CELL</name>
<dbReference type="RefSeq" id="WP_140458487.1">
    <property type="nucleotide sequence ID" value="NZ_BAABFI010000005.1"/>
</dbReference>
<dbReference type="Proteomes" id="UP000618382">
    <property type="component" value="Unassembled WGS sequence"/>
</dbReference>
<sequence length="79" mass="8140">MLTPVPEASDGTAAEVAAADRALRRAVHLERLAALRALPAPARAALALRHAHGGPDMSRDAPRTDAVPGQREGGTSAVR</sequence>
<organism evidence="3 4">
    <name type="scientific">Cellulomonas oligotrophica</name>
    <dbReference type="NCBI Taxonomy" id="931536"/>
    <lineage>
        <taxon>Bacteria</taxon>
        <taxon>Bacillati</taxon>
        <taxon>Actinomycetota</taxon>
        <taxon>Actinomycetes</taxon>
        <taxon>Micrococcales</taxon>
        <taxon>Cellulomonadaceae</taxon>
        <taxon>Cellulomonas</taxon>
    </lineage>
</organism>